<dbReference type="Gene3D" id="3.40.50.720">
    <property type="entry name" value="NAD(P)-binding Rossmann-like Domain"/>
    <property type="match status" value="1"/>
</dbReference>
<dbReference type="EMBL" id="ML220112">
    <property type="protein sequence ID" value="TGZ85427.1"/>
    <property type="molecule type" value="Genomic_DNA"/>
</dbReference>
<reference evidence="2 3" key="1">
    <citation type="submission" date="2019-04" db="EMBL/GenBank/DDBJ databases">
        <title>Comparative genomics and transcriptomics to analyze fruiting body development in filamentous ascomycetes.</title>
        <authorList>
            <consortium name="DOE Joint Genome Institute"/>
            <person name="Lutkenhaus R."/>
            <person name="Traeger S."/>
            <person name="Breuer J."/>
            <person name="Kuo A."/>
            <person name="Lipzen A."/>
            <person name="Pangilinan J."/>
            <person name="Dilworth D."/>
            <person name="Sandor L."/>
            <person name="Poggeler S."/>
            <person name="Barry K."/>
            <person name="Grigoriev I.V."/>
            <person name="Nowrousian M."/>
        </authorList>
    </citation>
    <scope>NUCLEOTIDE SEQUENCE [LARGE SCALE GENOMIC DNA]</scope>
    <source>
        <strain evidence="2 3">CBS 389.68</strain>
    </source>
</reference>
<proteinExistence type="predicted"/>
<dbReference type="PANTHER" id="PTHR47534">
    <property type="entry name" value="YALI0E05731P"/>
    <property type="match status" value="1"/>
</dbReference>
<organism evidence="2 3">
    <name type="scientific">Ascodesmis nigricans</name>
    <dbReference type="NCBI Taxonomy" id="341454"/>
    <lineage>
        <taxon>Eukaryota</taxon>
        <taxon>Fungi</taxon>
        <taxon>Dikarya</taxon>
        <taxon>Ascomycota</taxon>
        <taxon>Pezizomycotina</taxon>
        <taxon>Pezizomycetes</taxon>
        <taxon>Pezizales</taxon>
        <taxon>Ascodesmidaceae</taxon>
        <taxon>Ascodesmis</taxon>
    </lineage>
</organism>
<name>A0A4S2N7Y9_9PEZI</name>
<dbReference type="Pfam" id="PF00106">
    <property type="entry name" value="adh_short"/>
    <property type="match status" value="1"/>
</dbReference>
<sequence length="335" mass="37728">MDIRSTYGEKGRKKQVALFVGATSGLGLEAMKKWIFLLGEEGGKIYFVGRNKEVGEEIIEDFRRHHAHVPVTFIHSPDLSLLSESARVADIVASKESHLNLIVLSQGELDLSDAPTLTPEGLDRKLSLNVYSRYLIARRLIPLLLKSYEYEQSTEVNRRAMAFSPPRVISIFSPGFEGPINEDDLSLSKPENYSMKQCIIQSAAMNSLMMEQLSNMYPGLGWIHVYPGIVRTNITRNMPEWIKTTAPVVGLFVAEKAAEVKEGIAYLATRKRAGLQLVDWHGMSWDSRDGESHGNLWDVGLGKYLGTGGKWWREGLAEKIWQHQEEVEKRVLGEQ</sequence>
<protein>
    <submittedName>
        <fullName evidence="2">NAD(P)-binding protein</fullName>
    </submittedName>
</protein>
<dbReference type="Proteomes" id="UP000298138">
    <property type="component" value="Unassembled WGS sequence"/>
</dbReference>
<keyword evidence="3" id="KW-1185">Reference proteome</keyword>
<evidence type="ECO:0000256" key="1">
    <source>
        <dbReference type="ARBA" id="ARBA00023002"/>
    </source>
</evidence>
<dbReference type="InterPro" id="IPR002347">
    <property type="entry name" value="SDR_fam"/>
</dbReference>
<dbReference type="OrthoDB" id="2898509at2759"/>
<evidence type="ECO:0000313" key="3">
    <source>
        <dbReference type="Proteomes" id="UP000298138"/>
    </source>
</evidence>
<dbReference type="STRING" id="341454.A0A4S2N7Y9"/>
<dbReference type="AlphaFoldDB" id="A0A4S2N7Y9"/>
<accession>A0A4S2N7Y9</accession>
<dbReference type="InterPro" id="IPR052228">
    <property type="entry name" value="Sec_Metab_Biosynth_Oxidored"/>
</dbReference>
<keyword evidence="1" id="KW-0560">Oxidoreductase</keyword>
<gene>
    <name evidence="2" type="ORF">EX30DRAFT_300212</name>
</gene>
<dbReference type="InterPro" id="IPR036291">
    <property type="entry name" value="NAD(P)-bd_dom_sf"/>
</dbReference>
<dbReference type="InParanoid" id="A0A4S2N7Y9"/>
<evidence type="ECO:0000313" key="2">
    <source>
        <dbReference type="EMBL" id="TGZ85427.1"/>
    </source>
</evidence>
<dbReference type="GO" id="GO:0016491">
    <property type="term" value="F:oxidoreductase activity"/>
    <property type="evidence" value="ECO:0007669"/>
    <property type="project" value="UniProtKB-KW"/>
</dbReference>
<dbReference type="FunCoup" id="A0A4S2N7Y9">
    <property type="interactions" value="18"/>
</dbReference>
<dbReference type="SUPFAM" id="SSF51735">
    <property type="entry name" value="NAD(P)-binding Rossmann-fold domains"/>
    <property type="match status" value="1"/>
</dbReference>
<dbReference type="PANTHER" id="PTHR47534:SF3">
    <property type="entry name" value="ALCOHOL DEHYDROGENASE-LIKE C-TERMINAL DOMAIN-CONTAINING PROTEIN"/>
    <property type="match status" value="1"/>
</dbReference>